<dbReference type="STRING" id="163359.A9R16_06695"/>
<organism evidence="1 2">
    <name type="scientific">Acidiferrobacter thiooxydans</name>
    <dbReference type="NCBI Taxonomy" id="163359"/>
    <lineage>
        <taxon>Bacteria</taxon>
        <taxon>Pseudomonadati</taxon>
        <taxon>Pseudomonadota</taxon>
        <taxon>Gammaproteobacteria</taxon>
        <taxon>Acidiferrobacterales</taxon>
        <taxon>Acidiferrobacteraceae</taxon>
        <taxon>Acidiferrobacter</taxon>
    </lineage>
</organism>
<dbReference type="PROSITE" id="PS51257">
    <property type="entry name" value="PROKAR_LIPOPROTEIN"/>
    <property type="match status" value="1"/>
</dbReference>
<dbReference type="RefSeq" id="WP_141689158.1">
    <property type="nucleotide sequence ID" value="NZ_CP080624.1"/>
</dbReference>
<proteinExistence type="predicted"/>
<gene>
    <name evidence="1" type="ORF">C4900_03795</name>
</gene>
<accession>A0A1C2G4T3</accession>
<dbReference type="AlphaFoldDB" id="A0A1C2G4T3"/>
<sequence length="238" mass="26706">MRVRQALTRLTLAGFALALVSCGRSGPHATILTMRERELGGPPFPTRIIVNRHYLRIDPDTGTGNYILFDRKRHVIYSVDHSDRTILVIRSHIITLPKPAKLQETVQRGHVKGRFKGHKLRSYRLYTNGHQCYYIVAAKGLLPGVVSALKAYSDTLAGEQALTAANTPAGLETACDLADNVFDPDREYAYGFPVRILDYQENEKVLIGYKKDVPVKRSLFTLPAHYVRYSPGEVRNGD</sequence>
<comment type="caution">
    <text evidence="1">The sequence shown here is derived from an EMBL/GenBank/DDBJ whole genome shotgun (WGS) entry which is preliminary data.</text>
</comment>
<evidence type="ECO:0000313" key="1">
    <source>
        <dbReference type="EMBL" id="RCN58892.1"/>
    </source>
</evidence>
<protein>
    <submittedName>
        <fullName evidence="1">Uncharacterized protein</fullName>
    </submittedName>
</protein>
<reference evidence="1 2" key="1">
    <citation type="submission" date="2018-02" db="EMBL/GenBank/DDBJ databases">
        <title>Insights into the biology of acidophilic members of the Acidiferrobacteraceae family derived from comparative genomic analyses.</title>
        <authorList>
            <person name="Issotta F."/>
            <person name="Thyssen C."/>
            <person name="Mena C."/>
            <person name="Moya A."/>
            <person name="Bellenberg S."/>
            <person name="Sproer C."/>
            <person name="Covarrubias P.C."/>
            <person name="Sand W."/>
            <person name="Quatrini R."/>
            <person name="Vera M."/>
        </authorList>
    </citation>
    <scope>NUCLEOTIDE SEQUENCE [LARGE SCALE GENOMIC DNA]</scope>
    <source>
        <strain evidence="2">m-1</strain>
    </source>
</reference>
<dbReference type="EMBL" id="PSYR01000001">
    <property type="protein sequence ID" value="RCN58892.1"/>
    <property type="molecule type" value="Genomic_DNA"/>
</dbReference>
<dbReference type="OrthoDB" id="8560170at2"/>
<name>A0A1C2G4T3_9GAMM</name>
<dbReference type="Proteomes" id="UP000253250">
    <property type="component" value="Unassembled WGS sequence"/>
</dbReference>
<evidence type="ECO:0000313" key="2">
    <source>
        <dbReference type="Proteomes" id="UP000253250"/>
    </source>
</evidence>
<keyword evidence="2" id="KW-1185">Reference proteome</keyword>